<reference evidence="1 2" key="1">
    <citation type="submission" date="2019-12" db="EMBL/GenBank/DDBJ databases">
        <title>Chromosome-level assembly of the Caenorhabditis remanei genome.</title>
        <authorList>
            <person name="Teterina A.A."/>
            <person name="Willis J.H."/>
            <person name="Phillips P.C."/>
        </authorList>
    </citation>
    <scope>NUCLEOTIDE SEQUENCE [LARGE SCALE GENOMIC DNA]</scope>
    <source>
        <strain evidence="1 2">PX506</strain>
        <tissue evidence="1">Whole organism</tissue>
    </source>
</reference>
<dbReference type="AlphaFoldDB" id="A0A6A5G6L8"/>
<accession>A0A6A5G6L8</accession>
<evidence type="ECO:0000313" key="2">
    <source>
        <dbReference type="Proteomes" id="UP000483820"/>
    </source>
</evidence>
<evidence type="ECO:0000313" key="1">
    <source>
        <dbReference type="EMBL" id="KAF1750496.1"/>
    </source>
</evidence>
<gene>
    <name evidence="1" type="ORF">GCK72_017046</name>
</gene>
<dbReference type="GeneID" id="78776458"/>
<dbReference type="KEGG" id="crq:GCK72_017046"/>
<name>A0A6A5G6L8_CAERE</name>
<dbReference type="RefSeq" id="XP_053580759.1">
    <property type="nucleotide sequence ID" value="XM_053731846.1"/>
</dbReference>
<dbReference type="CTD" id="78776458"/>
<sequence>MKLYTFIMKKLLHPEPSIFQSSMTSFCILHQSRTILVSIVAFPPESIDRRRRFAASANPSHPILIAAFSSNYPSRAIQISVAVVVVLLFANPEPSILQSSNFPVQSSRTIRISIVVVVVLLLFTNPEPSNY</sequence>
<dbReference type="EMBL" id="WUAV01000005">
    <property type="protein sequence ID" value="KAF1750496.1"/>
    <property type="molecule type" value="Genomic_DNA"/>
</dbReference>
<comment type="caution">
    <text evidence="1">The sequence shown here is derived from an EMBL/GenBank/DDBJ whole genome shotgun (WGS) entry which is preliminary data.</text>
</comment>
<protein>
    <submittedName>
        <fullName evidence="1">Uncharacterized protein</fullName>
    </submittedName>
</protein>
<proteinExistence type="predicted"/>
<dbReference type="Proteomes" id="UP000483820">
    <property type="component" value="Chromosome V"/>
</dbReference>
<organism evidence="1 2">
    <name type="scientific">Caenorhabditis remanei</name>
    <name type="common">Caenorhabditis vulgaris</name>
    <dbReference type="NCBI Taxonomy" id="31234"/>
    <lineage>
        <taxon>Eukaryota</taxon>
        <taxon>Metazoa</taxon>
        <taxon>Ecdysozoa</taxon>
        <taxon>Nematoda</taxon>
        <taxon>Chromadorea</taxon>
        <taxon>Rhabditida</taxon>
        <taxon>Rhabditina</taxon>
        <taxon>Rhabditomorpha</taxon>
        <taxon>Rhabditoidea</taxon>
        <taxon>Rhabditidae</taxon>
        <taxon>Peloderinae</taxon>
        <taxon>Caenorhabditis</taxon>
    </lineage>
</organism>